<evidence type="ECO:0000313" key="2">
    <source>
        <dbReference type="EMBL" id="OPB40256.1"/>
    </source>
</evidence>
<protein>
    <submittedName>
        <fullName evidence="2">Uncharacterized protein</fullName>
    </submittedName>
</protein>
<sequence length="115" mass="11956">MHELGQDACGNGGDDIEIPKPELPGDAGMASAGPNGATFPKAELDATRHGSGGAVELAAEVAGGGIPELYSISSPRELDSTSKAVSVVDIVGHDVDNQHVDERSRGLWQWSDYQD</sequence>
<feature type="region of interest" description="Disordered" evidence="1">
    <location>
        <begin position="1"/>
        <end position="48"/>
    </location>
</feature>
<name>A0A1T3CGL9_9HYPO</name>
<organism evidence="2 3">
    <name type="scientific">Trichoderma guizhouense</name>
    <dbReference type="NCBI Taxonomy" id="1491466"/>
    <lineage>
        <taxon>Eukaryota</taxon>
        <taxon>Fungi</taxon>
        <taxon>Dikarya</taxon>
        <taxon>Ascomycota</taxon>
        <taxon>Pezizomycotina</taxon>
        <taxon>Sordariomycetes</taxon>
        <taxon>Hypocreomycetidae</taxon>
        <taxon>Hypocreales</taxon>
        <taxon>Hypocreaceae</taxon>
        <taxon>Trichoderma</taxon>
    </lineage>
</organism>
<evidence type="ECO:0000256" key="1">
    <source>
        <dbReference type="SAM" id="MobiDB-lite"/>
    </source>
</evidence>
<dbReference type="AlphaFoldDB" id="A0A1T3CGL9"/>
<evidence type="ECO:0000313" key="3">
    <source>
        <dbReference type="Proteomes" id="UP000191004"/>
    </source>
</evidence>
<reference evidence="2 3" key="1">
    <citation type="submission" date="2016-04" db="EMBL/GenBank/DDBJ databases">
        <title>Multiple horizontal gene transfer events from other fungi enriched the ability of the initially mycotrophic fungus Trichoderma (Ascomycota) to feed on dead plant biomass.</title>
        <authorList>
            <person name="Atanasova L."/>
            <person name="Chenthamara K."/>
            <person name="Zhang J."/>
            <person name="Grujic M."/>
            <person name="Henrissat B."/>
            <person name="Kuo A."/>
            <person name="Aertz A."/>
            <person name="Salamov A."/>
            <person name="Lipzen A."/>
            <person name="Labutti K."/>
            <person name="Barry K."/>
            <person name="Miao Y."/>
            <person name="Rahimi M.J."/>
            <person name="Shen Q."/>
            <person name="Grigoriev I.V."/>
            <person name="Kubicek C.P."/>
            <person name="Druzhinina I.S."/>
        </authorList>
    </citation>
    <scope>NUCLEOTIDE SEQUENCE [LARGE SCALE GENOMIC DNA]</scope>
    <source>
        <strain evidence="2 3">NJAU 4742</strain>
    </source>
</reference>
<dbReference type="OrthoDB" id="5429716at2759"/>
<keyword evidence="3" id="KW-1185">Reference proteome</keyword>
<gene>
    <name evidence="2" type="ORF">A0O28_0003350</name>
</gene>
<dbReference type="EMBL" id="LVVK01000017">
    <property type="protein sequence ID" value="OPB40256.1"/>
    <property type="molecule type" value="Genomic_DNA"/>
</dbReference>
<accession>A0A1T3CGL9</accession>
<dbReference type="Proteomes" id="UP000191004">
    <property type="component" value="Unassembled WGS sequence"/>
</dbReference>
<comment type="caution">
    <text evidence="2">The sequence shown here is derived from an EMBL/GenBank/DDBJ whole genome shotgun (WGS) entry which is preliminary data.</text>
</comment>
<proteinExistence type="predicted"/>